<dbReference type="Pfam" id="PF01762">
    <property type="entry name" value="Galactosyl_T"/>
    <property type="match status" value="1"/>
</dbReference>
<comment type="caution">
    <text evidence="14">The sequence shown here is derived from an EMBL/GenBank/DDBJ whole genome shotgun (WGS) entry which is preliminary data.</text>
</comment>
<organism evidence="14 15">
    <name type="scientific">Gossypium trilobum</name>
    <dbReference type="NCBI Taxonomy" id="34281"/>
    <lineage>
        <taxon>Eukaryota</taxon>
        <taxon>Viridiplantae</taxon>
        <taxon>Streptophyta</taxon>
        <taxon>Embryophyta</taxon>
        <taxon>Tracheophyta</taxon>
        <taxon>Spermatophyta</taxon>
        <taxon>Magnoliopsida</taxon>
        <taxon>eudicotyledons</taxon>
        <taxon>Gunneridae</taxon>
        <taxon>Pentapetalae</taxon>
        <taxon>rosids</taxon>
        <taxon>malvids</taxon>
        <taxon>Malvales</taxon>
        <taxon>Malvaceae</taxon>
        <taxon>Malvoideae</taxon>
        <taxon>Gossypium</taxon>
    </lineage>
</organism>
<evidence type="ECO:0000256" key="11">
    <source>
        <dbReference type="ARBA" id="ARBA00023136"/>
    </source>
</evidence>
<dbReference type="AlphaFoldDB" id="A0A7J9FAB0"/>
<comment type="cofactor">
    <cofactor evidence="1 13">
        <name>Mn(2+)</name>
        <dbReference type="ChEBI" id="CHEBI:29035"/>
    </cofactor>
</comment>
<protein>
    <recommendedName>
        <fullName evidence="13">Hexosyltransferase</fullName>
        <ecNumber evidence="13">2.4.1.-</ecNumber>
    </recommendedName>
</protein>
<keyword evidence="6" id="KW-0808">Transferase</keyword>
<dbReference type="EC" id="2.4.1.-" evidence="13"/>
<keyword evidence="10 13" id="KW-0333">Golgi apparatus</keyword>
<name>A0A7J9FAB0_9ROSI</name>
<keyword evidence="7" id="KW-0812">Transmembrane</keyword>
<evidence type="ECO:0000256" key="7">
    <source>
        <dbReference type="ARBA" id="ARBA00022692"/>
    </source>
</evidence>
<evidence type="ECO:0000256" key="3">
    <source>
        <dbReference type="ARBA" id="ARBA00004922"/>
    </source>
</evidence>
<proteinExistence type="inferred from homology"/>
<evidence type="ECO:0000256" key="4">
    <source>
        <dbReference type="ARBA" id="ARBA00008661"/>
    </source>
</evidence>
<dbReference type="UniPathway" id="UPA00378"/>
<gene>
    <name evidence="14" type="ORF">Gotri_002775</name>
</gene>
<dbReference type="InterPro" id="IPR002659">
    <property type="entry name" value="Glyco_trans_31"/>
</dbReference>
<keyword evidence="12 13" id="KW-0464">Manganese</keyword>
<dbReference type="EMBL" id="JABEZW010000012">
    <property type="protein sequence ID" value="MBA0781894.1"/>
    <property type="molecule type" value="Genomic_DNA"/>
</dbReference>
<evidence type="ECO:0000313" key="15">
    <source>
        <dbReference type="Proteomes" id="UP000593568"/>
    </source>
</evidence>
<evidence type="ECO:0000256" key="5">
    <source>
        <dbReference type="ARBA" id="ARBA00022676"/>
    </source>
</evidence>
<sequence>GFVLEDATGLSLKGDLDAHSVFAASLPNSHPSFDPQKHLERLSKWKAPPLPNGNVELFIGILSAGNHFAERMAVRKSWMQHKLIKSSNVVARFFVALSGRKEVNVELKKEANYFGDIVIVPYMDNYDLVVLKTVAISEYGVRTMAAKYIMKCDDDTFVRVDSVIKEAKKYGDKSMYIGNMNYYHKPLRDGKWAVTYEEWPEEDYPPYANGPGYIISSDIAQFIVAEFEKHKLRLFKMEDVSMGMWVEKFNSSKPVEYEHSLKFCQFGCVEDYYTAHYQSPRQMLCMWDKLISVGKPQCCNMR</sequence>
<comment type="subcellular location">
    <subcellularLocation>
        <location evidence="2 13">Golgi apparatus membrane</location>
        <topology evidence="2 13">Single-pass type II membrane protein</topology>
    </subcellularLocation>
</comment>
<accession>A0A7J9FAB0</accession>
<dbReference type="GO" id="GO:0000139">
    <property type="term" value="C:Golgi membrane"/>
    <property type="evidence" value="ECO:0007669"/>
    <property type="project" value="UniProtKB-SubCell"/>
</dbReference>
<dbReference type="PANTHER" id="PTHR11214">
    <property type="entry name" value="BETA-1,3-N-ACETYLGLUCOSAMINYLTRANSFERASE"/>
    <property type="match status" value="1"/>
</dbReference>
<evidence type="ECO:0000256" key="8">
    <source>
        <dbReference type="ARBA" id="ARBA00022968"/>
    </source>
</evidence>
<evidence type="ECO:0000256" key="10">
    <source>
        <dbReference type="ARBA" id="ARBA00023034"/>
    </source>
</evidence>
<dbReference type="PANTHER" id="PTHR11214:SF286">
    <property type="entry name" value="HYDROXYPROLINE O-GALACTOSYLTRANSFERASE GALT4"/>
    <property type="match status" value="1"/>
</dbReference>
<evidence type="ECO:0000256" key="12">
    <source>
        <dbReference type="ARBA" id="ARBA00023211"/>
    </source>
</evidence>
<evidence type="ECO:0000256" key="9">
    <source>
        <dbReference type="ARBA" id="ARBA00022989"/>
    </source>
</evidence>
<evidence type="ECO:0000256" key="6">
    <source>
        <dbReference type="ARBA" id="ARBA00022679"/>
    </source>
</evidence>
<dbReference type="FunFam" id="3.90.550.50:FF:000005">
    <property type="entry name" value="Hydroxyproline O-galactosyltransferase"/>
    <property type="match status" value="1"/>
</dbReference>
<dbReference type="GO" id="GO:1990714">
    <property type="term" value="F:hydroxyproline O-galactosyltransferase activity"/>
    <property type="evidence" value="ECO:0007669"/>
    <property type="project" value="TreeGrafter"/>
</dbReference>
<keyword evidence="15" id="KW-1185">Reference proteome</keyword>
<feature type="non-terminal residue" evidence="14">
    <location>
        <position position="302"/>
    </location>
</feature>
<dbReference type="Gene3D" id="3.90.550.50">
    <property type="match status" value="1"/>
</dbReference>
<keyword evidence="9" id="KW-1133">Transmembrane helix</keyword>
<evidence type="ECO:0000313" key="14">
    <source>
        <dbReference type="EMBL" id="MBA0781894.1"/>
    </source>
</evidence>
<keyword evidence="11" id="KW-0472">Membrane</keyword>
<comment type="pathway">
    <text evidence="3">Protein modification; protein glycosylation.</text>
</comment>
<keyword evidence="8" id="KW-0735">Signal-anchor</keyword>
<evidence type="ECO:0000256" key="13">
    <source>
        <dbReference type="RuleBase" id="RU363063"/>
    </source>
</evidence>
<comment type="similarity">
    <text evidence="4 13">Belongs to the glycosyltransferase 31 family.</text>
</comment>
<dbReference type="Proteomes" id="UP000593568">
    <property type="component" value="Unassembled WGS sequence"/>
</dbReference>
<keyword evidence="5 13" id="KW-0328">Glycosyltransferase</keyword>
<evidence type="ECO:0000256" key="2">
    <source>
        <dbReference type="ARBA" id="ARBA00004323"/>
    </source>
</evidence>
<evidence type="ECO:0000256" key="1">
    <source>
        <dbReference type="ARBA" id="ARBA00001936"/>
    </source>
</evidence>
<reference evidence="14 15" key="1">
    <citation type="journal article" date="2019" name="Genome Biol. Evol.">
        <title>Insights into the evolution of the New World diploid cottons (Gossypium, subgenus Houzingenia) based on genome sequencing.</title>
        <authorList>
            <person name="Grover C.E."/>
            <person name="Arick M.A. 2nd"/>
            <person name="Thrash A."/>
            <person name="Conover J.L."/>
            <person name="Sanders W.S."/>
            <person name="Peterson D.G."/>
            <person name="Frelichowski J.E."/>
            <person name="Scheffler J.A."/>
            <person name="Scheffler B.E."/>
            <person name="Wendel J.F."/>
        </authorList>
    </citation>
    <scope>NUCLEOTIDE SEQUENCE [LARGE SCALE GENOMIC DNA]</scope>
    <source>
        <strain evidence="14">8</strain>
        <tissue evidence="14">Leaf</tissue>
    </source>
</reference>